<dbReference type="PaxDb" id="243159-AFE_1838"/>
<proteinExistence type="predicted"/>
<organism evidence="1 2">
    <name type="scientific">Acidithiobacillus ferrooxidans (strain ATCC 23270 / DSM 14882 / CIP 104768 / NCIMB 8455)</name>
    <name type="common">Ferrobacillus ferrooxidans (strain ATCC 23270)</name>
    <dbReference type="NCBI Taxonomy" id="243159"/>
    <lineage>
        <taxon>Bacteria</taxon>
        <taxon>Pseudomonadati</taxon>
        <taxon>Pseudomonadota</taxon>
        <taxon>Acidithiobacillia</taxon>
        <taxon>Acidithiobacillales</taxon>
        <taxon>Acidithiobacillaceae</taxon>
        <taxon>Acidithiobacillus</taxon>
    </lineage>
</organism>
<dbReference type="HOGENOM" id="CLU_2875421_0_0_6"/>
<dbReference type="KEGG" id="afr:AFE_1838"/>
<evidence type="ECO:0000313" key="1">
    <source>
        <dbReference type="EMBL" id="ACK79257.1"/>
    </source>
</evidence>
<protein>
    <submittedName>
        <fullName evidence="1">Uncharacterized protein</fullName>
    </submittedName>
</protein>
<evidence type="ECO:0000313" key="2">
    <source>
        <dbReference type="Proteomes" id="UP000001362"/>
    </source>
</evidence>
<gene>
    <name evidence="1" type="ordered locus">AFE_1838</name>
</gene>
<dbReference type="AlphaFoldDB" id="B7JBU4"/>
<keyword evidence="2" id="KW-1185">Reference proteome</keyword>
<name>B7JBU4_ACIF2</name>
<sequence length="63" mass="7442">MTNSPDAFARSEPHRRIINRLRPLMEQTSFEIEGRSECDQQTVHILTPEAMHNLTLFARFTYH</sequence>
<dbReference type="EMBL" id="CP001219">
    <property type="protein sequence ID" value="ACK79257.1"/>
    <property type="molecule type" value="Genomic_DNA"/>
</dbReference>
<reference evidence="1 2" key="1">
    <citation type="journal article" date="2008" name="BMC Genomics">
        <title>Acidithiobacillus ferrooxidans metabolism: from genome sequence to industrial applications.</title>
        <authorList>
            <person name="Valdes J."/>
            <person name="Pedroso I."/>
            <person name="Quatrini R."/>
            <person name="Dodson R.J."/>
            <person name="Tettelin H."/>
            <person name="Blake R.II."/>
            <person name="Eisen J.A."/>
            <person name="Holmes D.S."/>
        </authorList>
    </citation>
    <scope>NUCLEOTIDE SEQUENCE [LARGE SCALE GENOMIC DNA]</scope>
    <source>
        <strain evidence="2">ATCC 23270 / DSM 14882 / CIP 104768 / NCIMB 8455</strain>
    </source>
</reference>
<accession>B7JBU4</accession>
<dbReference type="Proteomes" id="UP000001362">
    <property type="component" value="Chromosome"/>
</dbReference>